<accession>A0A3B0WE08</accession>
<dbReference type="InterPro" id="IPR011990">
    <property type="entry name" value="TPR-like_helical_dom_sf"/>
</dbReference>
<reference evidence="1" key="1">
    <citation type="submission" date="2018-06" db="EMBL/GenBank/DDBJ databases">
        <authorList>
            <person name="Zhirakovskaya E."/>
        </authorList>
    </citation>
    <scope>NUCLEOTIDE SEQUENCE</scope>
</reference>
<dbReference type="InterPro" id="IPR019734">
    <property type="entry name" value="TPR_rpt"/>
</dbReference>
<proteinExistence type="predicted"/>
<sequence>WRAAFVESLARLGQHQPAIDFYTSLEKKNNNKVAIFRLGELYELQGKAKKARKQYKQVETTSSKYIAALLGLARCYLKDDEAEKAEKQSKKVLQKNAIHAEAKLLLLTSLLYQGQQEQALSVLQITDYANYNDVYKKAFRLQHGLILDKQKKFAEAIQVFQDSNKKEQETIPEYRGLSATEVKEIKAFDSLIDDDKKDPVFIIGTQSTAINNFVSWLHKQGVAVSNDRLISTGRPDILFALQEIDALREADNDMVRLERKRYHQKAKALMTALEPDTLFADCMYINPFQIAIIKKFFPNAHVLLLTRATEDMQLNEQAFGKEPLNAKQWSEAKDQIADMGLNLTLVDIDKWFDNDKQTLKELSKIFAKELQANEETKQKYWQKTFFKKGHWKNYS</sequence>
<feature type="non-terminal residue" evidence="1">
    <location>
        <position position="1"/>
    </location>
</feature>
<organism evidence="1">
    <name type="scientific">hydrothermal vent metagenome</name>
    <dbReference type="NCBI Taxonomy" id="652676"/>
    <lineage>
        <taxon>unclassified sequences</taxon>
        <taxon>metagenomes</taxon>
        <taxon>ecological metagenomes</taxon>
    </lineage>
</organism>
<evidence type="ECO:0000313" key="1">
    <source>
        <dbReference type="EMBL" id="VAW41844.1"/>
    </source>
</evidence>
<dbReference type="Gene3D" id="1.25.40.10">
    <property type="entry name" value="Tetratricopeptide repeat domain"/>
    <property type="match status" value="1"/>
</dbReference>
<name>A0A3B0WE08_9ZZZZ</name>
<dbReference type="AlphaFoldDB" id="A0A3B0WE08"/>
<protein>
    <submittedName>
        <fullName evidence="1">Uncharacterized protein</fullName>
    </submittedName>
</protein>
<dbReference type="EMBL" id="UOEW01000326">
    <property type="protein sequence ID" value="VAW41844.1"/>
    <property type="molecule type" value="Genomic_DNA"/>
</dbReference>
<gene>
    <name evidence="1" type="ORF">MNBD_GAMMA01-1863</name>
</gene>
<dbReference type="SUPFAM" id="SSF48452">
    <property type="entry name" value="TPR-like"/>
    <property type="match status" value="1"/>
</dbReference>
<dbReference type="Pfam" id="PF13174">
    <property type="entry name" value="TPR_6"/>
    <property type="match status" value="1"/>
</dbReference>